<proteinExistence type="predicted"/>
<reference evidence="2 3" key="1">
    <citation type="journal article" date="2016" name="Nat. Commun.">
        <title>Thousands of microbial genomes shed light on interconnected biogeochemical processes in an aquifer system.</title>
        <authorList>
            <person name="Anantharaman K."/>
            <person name="Brown C.T."/>
            <person name="Hug L.A."/>
            <person name="Sharon I."/>
            <person name="Castelle C.J."/>
            <person name="Probst A.J."/>
            <person name="Thomas B.C."/>
            <person name="Singh A."/>
            <person name="Wilkins M.J."/>
            <person name="Karaoz U."/>
            <person name="Brodie E.L."/>
            <person name="Williams K.H."/>
            <person name="Hubbard S.S."/>
            <person name="Banfield J.F."/>
        </authorList>
    </citation>
    <scope>NUCLEOTIDE SEQUENCE [LARGE SCALE GENOMIC DNA]</scope>
</reference>
<dbReference type="AlphaFoldDB" id="A0A1F5WYS0"/>
<evidence type="ECO:0000256" key="1">
    <source>
        <dbReference type="SAM" id="Phobius"/>
    </source>
</evidence>
<accession>A0A1F5WYS0</accession>
<organism evidence="2 3">
    <name type="scientific">Candidatus Giovannonibacteria bacterium RIFCSPLOWO2_01_FULL_45_34</name>
    <dbReference type="NCBI Taxonomy" id="1798351"/>
    <lineage>
        <taxon>Bacteria</taxon>
        <taxon>Candidatus Giovannoniibacteriota</taxon>
    </lineage>
</organism>
<feature type="transmembrane region" description="Helical" evidence="1">
    <location>
        <begin position="48"/>
        <end position="79"/>
    </location>
</feature>
<keyword evidence="1" id="KW-0472">Membrane</keyword>
<sequence length="83" mass="9433">MQILQILGGLLAAYLIVGFVHSVVLFVSDWKNIKFVEPGERLRYLIYILGWPLVWSAFAIIIIIFFLIITALLMILYFAGGLC</sequence>
<name>A0A1F5WYS0_9BACT</name>
<comment type="caution">
    <text evidence="2">The sequence shown here is derived from an EMBL/GenBank/DDBJ whole genome shotgun (WGS) entry which is preliminary data.</text>
</comment>
<evidence type="ECO:0000313" key="3">
    <source>
        <dbReference type="Proteomes" id="UP000178114"/>
    </source>
</evidence>
<protein>
    <submittedName>
        <fullName evidence="2">Uncharacterized protein</fullName>
    </submittedName>
</protein>
<keyword evidence="1" id="KW-0812">Transmembrane</keyword>
<gene>
    <name evidence="2" type="ORF">A2930_01580</name>
</gene>
<dbReference type="EMBL" id="MFID01000028">
    <property type="protein sequence ID" value="OGF80802.1"/>
    <property type="molecule type" value="Genomic_DNA"/>
</dbReference>
<dbReference type="Proteomes" id="UP000178114">
    <property type="component" value="Unassembled WGS sequence"/>
</dbReference>
<dbReference type="STRING" id="1798351.A2930_01580"/>
<feature type="transmembrane region" description="Helical" evidence="1">
    <location>
        <begin position="6"/>
        <end position="27"/>
    </location>
</feature>
<keyword evidence="1" id="KW-1133">Transmembrane helix</keyword>
<evidence type="ECO:0000313" key="2">
    <source>
        <dbReference type="EMBL" id="OGF80802.1"/>
    </source>
</evidence>